<dbReference type="GO" id="GO:0016020">
    <property type="term" value="C:membrane"/>
    <property type="evidence" value="ECO:0007669"/>
    <property type="project" value="InterPro"/>
</dbReference>
<dbReference type="InterPro" id="IPR026341">
    <property type="entry name" value="T9SS_type_B"/>
</dbReference>
<feature type="signal peptide" evidence="1">
    <location>
        <begin position="1"/>
        <end position="19"/>
    </location>
</feature>
<dbReference type="Pfam" id="PF19078">
    <property type="entry name" value="Big_12"/>
    <property type="match status" value="11"/>
</dbReference>
<dbReference type="STRING" id="475255.SAMN04488101_111153"/>
<sequence length="1964" mass="200596">MKRILLSLFFSLFFFATRAQLTTNATLTFTADGAWTDGIAEDGEGGSVNIPGIIIEVLSISNIAGNNFGAISYQNYYGDGGLTPNENDGAKGMSIRSKDGKEFGLNHFNYSNWGDTEILTNTVKGYRDGVEVASTTFIYDGITSGYANNLITLGSSFDYVDEVRIYISGGGYLLDQSKTNHSINGIGLAPPPPTVSSINRVGTTPSNRSSEQFTVVFSESVTGVNVSDFALTTTETAAGTIASVSGSGTTYTVTVNPVTGNGTLRLDLNSSGTGIQNGGAVPVSGGYTSGQIFTIDHTIPTATIVVTDNALRIGETSLVTITFSEAISGFANDDLTIVNGTLTTVGSGDGITWTATFTPLASVSDPTNLITLNNAGVADAAGNAGTGTTNSNNYAIDTTRPTATIVVADVTLIAGETSLVTITFSEAVTGFANADLTIGNGTLSSVSTSDGGITWTATFTPVASVTDPTNVITLNNAGVADAAGNAGTGTTNSNNYTIDTTRPTATIVVADDALRIGETSLVTITFSEAISGFANDDLIIANGTLSAVSSLDGGVTWTSTFTPTASTTSAINLITLANTGVLNASGNTGSGTTNSNNYAIDTKRPTATIVITDAALAIGQTSLVTITFSEAVGGLTNADLTIANGTLSAVSTADGGITWTGTFTPSASITDASNLITLDNTGIADLSGNAGSGTSDSNNYAIDSTRPTATIVVADAALIAGETSLVTITFSEAVGDFTNADLTIPNGTLTLVSSSDGGITWTATFTPANNIADPTNLISLNNTGVLDLAGNAGTGTVNSANFTINTIRPTATIVVADNAMKIGETSLITITFSEAVSDFTNADLTIPNGTLTLVSSSDGEITWTATFTPTVSITDASNLITLDNTGVSNASGNTGSGTTNSNNYAIDTKRPTATIVITDAALAIGQTSLVTITFSEAVGGFTNADLTVANGTLSAFSSFDGIIWTATLTPVASITDASNVITLDNTGVADLAGNAGSGIANSNNYTIDSQRPTATIVVADAALIAGETSLVTITFSEAVSDFTNADLTIPNGNLTLVSSSDGGITWTATFTPAAGIAVATNLISLNNSGVLDLAGNAGTGTANSANFTISTIRPTATIVVADNAMKIGETSLVTITFSEAVSGFANDDLTIANGTLSAVSSLDGGVTWTATFTPATDITDASNAIVQDNTGIQNASGNMGTGTTNSNNYAIDTTRPTATIVIADAGLSIGETSLVTITFNEAISGFTNADLTIANGTLTAVSSSDGNVTWTATFTPTASIVDDSNLISLTNSGVVDAAGNIGTGTSSSNNYVIDNVAPAVNAIVRANVSPTNASSVNYTVTFSEKVNNVDVNDFVLTTSGTNGTISNVSTIDNIVYTVTVNAVTGDGTLRLDLKATGTGITDVIGNVSGGYTAGDVYTFDHSQTITFNPITVKIYGDVAFSLGNVNSSGNLPVTYTATDPSVVSIVGNMATILKAGSTLVTASQTGNSNYNPAPNVQQTLTVNKKALTVTAEDKERFAGTENPVFTIKYTGFITGESSTALSTLPTITTTATLGSAPGNYPIKANGAVAANYDITYVDGILKVKPGAPTNISLAGVTLFENKTAGTNAGMLSSTSDDPSATFTYVLVGGIGDTDNASFVINGNTINTAASLNFESKANYSIRVKSTTQHGLSLEKVFTIALSDVNEIPTLSVINNQTICYTTLNQTVALNGISAGPETAQTTTLSVSSTNANLFESLDVTGSGITGSVNYKAKIGVSGTATITVTVKDNGGAANGGVDTYSRTFVITINALPIVAINSDKGTQISKGETVILNAVGGSSYAWVPHNSIQNGLNSATLTVRPRETTTYTVTVTNASGCSQAQTFTLTVLDDLAKIKAANILSPNGDGINDKWVIDNIDFYPNNEAKIFDRSGRLIYSKKGYDNSWDATVNGSPLAEDTYYYIIDFGTGRVKFKGYITVVRGESAR</sequence>
<reference evidence="3 4" key="1">
    <citation type="submission" date="2017-04" db="EMBL/GenBank/DDBJ databases">
        <authorList>
            <person name="Afonso C.L."/>
            <person name="Miller P.J."/>
            <person name="Scott M.A."/>
            <person name="Spackman E."/>
            <person name="Goraichik I."/>
            <person name="Dimitrov K.M."/>
            <person name="Suarez D.L."/>
            <person name="Swayne D.E."/>
        </authorList>
    </citation>
    <scope>NUCLEOTIDE SEQUENCE [LARGE SCALE GENOMIC DNA]</scope>
    <source>
        <strain evidence="3 4">DSM 19625</strain>
    </source>
</reference>
<dbReference type="Pfam" id="PF18676">
    <property type="entry name" value="MBG_2"/>
    <property type="match status" value="1"/>
</dbReference>
<keyword evidence="1" id="KW-0732">Signal</keyword>
<evidence type="ECO:0000259" key="2">
    <source>
        <dbReference type="PROSITE" id="PS50268"/>
    </source>
</evidence>
<dbReference type="Gene3D" id="2.60.40.60">
    <property type="entry name" value="Cadherins"/>
    <property type="match status" value="1"/>
</dbReference>
<evidence type="ECO:0000313" key="4">
    <source>
        <dbReference type="Proteomes" id="UP000192678"/>
    </source>
</evidence>
<dbReference type="GO" id="GO:0005509">
    <property type="term" value="F:calcium ion binding"/>
    <property type="evidence" value="ECO:0007669"/>
    <property type="project" value="InterPro"/>
</dbReference>
<protein>
    <submittedName>
        <fullName evidence="3">Gliding motility-associated C-terminal domain-containing protein</fullName>
    </submittedName>
</protein>
<dbReference type="Proteomes" id="UP000192678">
    <property type="component" value="Unassembled WGS sequence"/>
</dbReference>
<keyword evidence="4" id="KW-1185">Reference proteome</keyword>
<dbReference type="InterPro" id="IPR044048">
    <property type="entry name" value="Big_12"/>
</dbReference>
<dbReference type="OrthoDB" id="355609at2"/>
<dbReference type="InterPro" id="IPR002126">
    <property type="entry name" value="Cadherin-like_dom"/>
</dbReference>
<proteinExistence type="predicted"/>
<name>A0A1W2ECU7_9SPHI</name>
<dbReference type="Gene3D" id="3.30.160.710">
    <property type="match status" value="1"/>
</dbReference>
<evidence type="ECO:0000256" key="1">
    <source>
        <dbReference type="SAM" id="SignalP"/>
    </source>
</evidence>
<evidence type="ECO:0000313" key="3">
    <source>
        <dbReference type="EMBL" id="SMD07580.1"/>
    </source>
</evidence>
<dbReference type="PANTHER" id="PTHR34677:SF3">
    <property type="entry name" value="BACTERIAL IG-LIKE DOMAIN-CONTAINING PROTEIN"/>
    <property type="match status" value="1"/>
</dbReference>
<dbReference type="SMART" id="SM00112">
    <property type="entry name" value="CA"/>
    <property type="match status" value="1"/>
</dbReference>
<organism evidence="3 4">
    <name type="scientific">Pedobacter nyackensis</name>
    <dbReference type="NCBI Taxonomy" id="475255"/>
    <lineage>
        <taxon>Bacteria</taxon>
        <taxon>Pseudomonadati</taxon>
        <taxon>Bacteroidota</taxon>
        <taxon>Sphingobacteriia</taxon>
        <taxon>Sphingobacteriales</taxon>
        <taxon>Sphingobacteriaceae</taxon>
        <taxon>Pedobacter</taxon>
    </lineage>
</organism>
<dbReference type="EMBL" id="FWYB01000011">
    <property type="protein sequence ID" value="SMD07580.1"/>
    <property type="molecule type" value="Genomic_DNA"/>
</dbReference>
<dbReference type="GO" id="GO:0007156">
    <property type="term" value="P:homophilic cell adhesion via plasma membrane adhesion molecules"/>
    <property type="evidence" value="ECO:0007669"/>
    <property type="project" value="InterPro"/>
</dbReference>
<dbReference type="RefSeq" id="WP_084291008.1">
    <property type="nucleotide sequence ID" value="NZ_FWYB01000011.1"/>
</dbReference>
<gene>
    <name evidence="3" type="ORF">SAMN04488101_111153</name>
</gene>
<dbReference type="PANTHER" id="PTHR34677">
    <property type="match status" value="1"/>
</dbReference>
<dbReference type="PROSITE" id="PS50268">
    <property type="entry name" value="CADHERIN_2"/>
    <property type="match status" value="1"/>
</dbReference>
<dbReference type="InterPro" id="IPR018391">
    <property type="entry name" value="PQQ_b-propeller_rpt"/>
</dbReference>
<feature type="domain" description="Cadherin" evidence="2">
    <location>
        <begin position="1596"/>
        <end position="1690"/>
    </location>
</feature>
<dbReference type="Pfam" id="PF13585">
    <property type="entry name" value="CHU_C"/>
    <property type="match status" value="1"/>
</dbReference>
<feature type="chain" id="PRO_5012777432" evidence="1">
    <location>
        <begin position="20"/>
        <end position="1964"/>
    </location>
</feature>
<dbReference type="InterPro" id="IPR041286">
    <property type="entry name" value="MBG_2"/>
</dbReference>
<dbReference type="SMART" id="SM00564">
    <property type="entry name" value="PQQ"/>
    <property type="match status" value="7"/>
</dbReference>
<accession>A0A1W2ECU7</accession>
<dbReference type="NCBIfam" id="TIGR04131">
    <property type="entry name" value="Bac_Flav_CTERM"/>
    <property type="match status" value="1"/>
</dbReference>